<keyword evidence="1" id="KW-1133">Transmembrane helix</keyword>
<reference evidence="2" key="2">
    <citation type="journal article" date="2015" name="Data Brief">
        <title>Shoot transcriptome of the giant reed, Arundo donax.</title>
        <authorList>
            <person name="Barrero R.A."/>
            <person name="Guerrero F.D."/>
            <person name="Moolhuijzen P."/>
            <person name="Goolsby J.A."/>
            <person name="Tidwell J."/>
            <person name="Bellgard S.E."/>
            <person name="Bellgard M.I."/>
        </authorList>
    </citation>
    <scope>NUCLEOTIDE SEQUENCE</scope>
    <source>
        <tissue evidence="2">Shoot tissue taken approximately 20 cm above the soil surface</tissue>
    </source>
</reference>
<protein>
    <submittedName>
        <fullName evidence="2">Uncharacterized protein</fullName>
    </submittedName>
</protein>
<accession>A0A0A9HV35</accession>
<dbReference type="AlphaFoldDB" id="A0A0A9HV35"/>
<dbReference type="EMBL" id="GBRH01159170">
    <property type="protein sequence ID" value="JAE38726.1"/>
    <property type="molecule type" value="Transcribed_RNA"/>
</dbReference>
<proteinExistence type="predicted"/>
<keyword evidence="1" id="KW-0812">Transmembrane</keyword>
<feature type="transmembrane region" description="Helical" evidence="1">
    <location>
        <begin position="12"/>
        <end position="29"/>
    </location>
</feature>
<keyword evidence="1" id="KW-0472">Membrane</keyword>
<evidence type="ECO:0000256" key="1">
    <source>
        <dbReference type="SAM" id="Phobius"/>
    </source>
</evidence>
<evidence type="ECO:0000313" key="2">
    <source>
        <dbReference type="EMBL" id="JAE38726.1"/>
    </source>
</evidence>
<sequence>MICKTKVQVRSVLVMWSNWNGIFFFSSIWKNFQLKNLKEFDQRG</sequence>
<organism evidence="2">
    <name type="scientific">Arundo donax</name>
    <name type="common">Giant reed</name>
    <name type="synonym">Donax arundinaceus</name>
    <dbReference type="NCBI Taxonomy" id="35708"/>
    <lineage>
        <taxon>Eukaryota</taxon>
        <taxon>Viridiplantae</taxon>
        <taxon>Streptophyta</taxon>
        <taxon>Embryophyta</taxon>
        <taxon>Tracheophyta</taxon>
        <taxon>Spermatophyta</taxon>
        <taxon>Magnoliopsida</taxon>
        <taxon>Liliopsida</taxon>
        <taxon>Poales</taxon>
        <taxon>Poaceae</taxon>
        <taxon>PACMAD clade</taxon>
        <taxon>Arundinoideae</taxon>
        <taxon>Arundineae</taxon>
        <taxon>Arundo</taxon>
    </lineage>
</organism>
<reference evidence="2" key="1">
    <citation type="submission" date="2014-09" db="EMBL/GenBank/DDBJ databases">
        <authorList>
            <person name="Magalhaes I.L.F."/>
            <person name="Oliveira U."/>
            <person name="Santos F.R."/>
            <person name="Vidigal T.H.D.A."/>
            <person name="Brescovit A.D."/>
            <person name="Santos A.J."/>
        </authorList>
    </citation>
    <scope>NUCLEOTIDE SEQUENCE</scope>
    <source>
        <tissue evidence="2">Shoot tissue taken approximately 20 cm above the soil surface</tissue>
    </source>
</reference>
<name>A0A0A9HV35_ARUDO</name>